<dbReference type="AlphaFoldDB" id="A0A288QU19"/>
<proteinExistence type="predicted"/>
<protein>
    <submittedName>
        <fullName evidence="1">Uncharacterized protein</fullName>
    </submittedName>
</protein>
<dbReference type="EMBL" id="QRAS01000001">
    <property type="protein sequence ID" value="RDL12144.1"/>
    <property type="molecule type" value="Genomic_DNA"/>
</dbReference>
<reference evidence="1 2" key="1">
    <citation type="submission" date="2018-07" db="EMBL/GenBank/DDBJ databases">
        <title>Genomic Encyclopedia of Type Strains, Phase III (KMG-III): the genomes of soil and plant-associated and newly described type strains.</title>
        <authorList>
            <person name="Whitman W."/>
        </authorList>
    </citation>
    <scope>NUCLEOTIDE SEQUENCE [LARGE SCALE GENOMIC DNA]</scope>
    <source>
        <strain evidence="1 2">CECT 7031</strain>
    </source>
</reference>
<dbReference type="GeneID" id="94546143"/>
<organism evidence="1 2">
    <name type="scientific">Weissella soli</name>
    <dbReference type="NCBI Taxonomy" id="155866"/>
    <lineage>
        <taxon>Bacteria</taxon>
        <taxon>Bacillati</taxon>
        <taxon>Bacillota</taxon>
        <taxon>Bacilli</taxon>
        <taxon>Lactobacillales</taxon>
        <taxon>Lactobacillaceae</taxon>
        <taxon>Weissella</taxon>
    </lineage>
</organism>
<gene>
    <name evidence="1" type="ORF">DFP99_0576</name>
</gene>
<evidence type="ECO:0000313" key="2">
    <source>
        <dbReference type="Proteomes" id="UP000254912"/>
    </source>
</evidence>
<comment type="caution">
    <text evidence="1">The sequence shown here is derived from an EMBL/GenBank/DDBJ whole genome shotgun (WGS) entry which is preliminary data.</text>
</comment>
<name>A0A288QU19_9LACO</name>
<accession>A0A288QU19</accession>
<dbReference type="KEGG" id="wso:WSWS_00947"/>
<keyword evidence="2" id="KW-1185">Reference proteome</keyword>
<dbReference type="Proteomes" id="UP000254912">
    <property type="component" value="Unassembled WGS sequence"/>
</dbReference>
<evidence type="ECO:0000313" key="1">
    <source>
        <dbReference type="EMBL" id="RDL12144.1"/>
    </source>
</evidence>
<dbReference type="RefSeq" id="WP_070230195.1">
    <property type="nucleotide sequence ID" value="NZ_BJYO01000002.1"/>
</dbReference>
<sequence>MIKIVRQGNGYRIERHRENKKTEIYNRDGRWSTNYNGALYISLEEEALRQADRLKRAEVGND</sequence>